<dbReference type="OrthoDB" id="9758917at2"/>
<evidence type="ECO:0000256" key="2">
    <source>
        <dbReference type="ARBA" id="ARBA00022670"/>
    </source>
</evidence>
<dbReference type="Gene3D" id="2.30.42.10">
    <property type="match status" value="1"/>
</dbReference>
<dbReference type="RefSeq" id="WP_103679022.1">
    <property type="nucleotide sequence ID" value="NZ_LPWH01000001.1"/>
</dbReference>
<feature type="domain" description="PDZ" evidence="4">
    <location>
        <begin position="432"/>
        <end position="484"/>
    </location>
</feature>
<protein>
    <recommendedName>
        <fullName evidence="4">PDZ domain-containing protein</fullName>
    </recommendedName>
</protein>
<reference evidence="6" key="1">
    <citation type="submission" date="2015-12" db="EMBL/GenBank/DDBJ databases">
        <authorList>
            <person name="Lodha T.D."/>
            <person name="Chintalapati S."/>
            <person name="Chintalapati V.R."/>
            <person name="Sravanthi T."/>
        </authorList>
    </citation>
    <scope>NUCLEOTIDE SEQUENCE [LARGE SCALE GENOMIC DNA]</scope>
    <source>
        <strain evidence="6">JC133</strain>
    </source>
</reference>
<evidence type="ECO:0000313" key="5">
    <source>
        <dbReference type="EMBL" id="POR05676.1"/>
    </source>
</evidence>
<dbReference type="Pfam" id="PF13365">
    <property type="entry name" value="Trypsin_2"/>
    <property type="match status" value="1"/>
</dbReference>
<comment type="similarity">
    <text evidence="1">Belongs to the peptidase S1C family.</text>
</comment>
<proteinExistence type="inferred from homology"/>
<dbReference type="Pfam" id="PF17820">
    <property type="entry name" value="PDZ_6"/>
    <property type="match status" value="1"/>
</dbReference>
<dbReference type="EMBL" id="LPWH01000001">
    <property type="protein sequence ID" value="POR05676.1"/>
    <property type="molecule type" value="Genomic_DNA"/>
</dbReference>
<dbReference type="SMART" id="SM00228">
    <property type="entry name" value="PDZ"/>
    <property type="match status" value="1"/>
</dbReference>
<keyword evidence="6" id="KW-1185">Reference proteome</keyword>
<keyword evidence="2" id="KW-0645">Protease</keyword>
<gene>
    <name evidence="5" type="ORF">AU468_00440</name>
</gene>
<dbReference type="InterPro" id="IPR051201">
    <property type="entry name" value="Chloro_Bact_Ser_Proteases"/>
</dbReference>
<accession>A0A2S4K1N5</accession>
<organism evidence="5 6">
    <name type="scientific">Alkalispirochaeta sphaeroplastigenens</name>
    <dbReference type="NCBI Taxonomy" id="1187066"/>
    <lineage>
        <taxon>Bacteria</taxon>
        <taxon>Pseudomonadati</taxon>
        <taxon>Spirochaetota</taxon>
        <taxon>Spirochaetia</taxon>
        <taxon>Spirochaetales</taxon>
        <taxon>Spirochaetaceae</taxon>
        <taxon>Alkalispirochaeta</taxon>
    </lineage>
</organism>
<evidence type="ECO:0000256" key="1">
    <source>
        <dbReference type="ARBA" id="ARBA00010541"/>
    </source>
</evidence>
<dbReference type="PROSITE" id="PS50106">
    <property type="entry name" value="PDZ"/>
    <property type="match status" value="1"/>
</dbReference>
<dbReference type="SUPFAM" id="SSF50494">
    <property type="entry name" value="Trypsin-like serine proteases"/>
    <property type="match status" value="1"/>
</dbReference>
<keyword evidence="3" id="KW-0378">Hydrolase</keyword>
<dbReference type="InterPro" id="IPR043504">
    <property type="entry name" value="Peptidase_S1_PA_chymotrypsin"/>
</dbReference>
<evidence type="ECO:0000259" key="4">
    <source>
        <dbReference type="PROSITE" id="PS50106"/>
    </source>
</evidence>
<dbReference type="InterPro" id="IPR001940">
    <property type="entry name" value="Peptidase_S1C"/>
</dbReference>
<comment type="caution">
    <text evidence="5">The sequence shown here is derived from an EMBL/GenBank/DDBJ whole genome shotgun (WGS) entry which is preliminary data.</text>
</comment>
<dbReference type="Gene3D" id="2.40.10.10">
    <property type="entry name" value="Trypsin-like serine proteases"/>
    <property type="match status" value="2"/>
</dbReference>
<dbReference type="SUPFAM" id="SSF50156">
    <property type="entry name" value="PDZ domain-like"/>
    <property type="match status" value="1"/>
</dbReference>
<dbReference type="InterPro" id="IPR009003">
    <property type="entry name" value="Peptidase_S1_PA"/>
</dbReference>
<evidence type="ECO:0000256" key="3">
    <source>
        <dbReference type="ARBA" id="ARBA00022801"/>
    </source>
</evidence>
<evidence type="ECO:0000313" key="6">
    <source>
        <dbReference type="Proteomes" id="UP000237350"/>
    </source>
</evidence>
<dbReference type="GO" id="GO:0006508">
    <property type="term" value="P:proteolysis"/>
    <property type="evidence" value="ECO:0007669"/>
    <property type="project" value="UniProtKB-KW"/>
</dbReference>
<sequence length="625" mass="69050">MKSGNTKVFPGSASAPVLPVGPTVLPVVLLVLLLGACVSSGPDQFGAPLDRKELVVQRVEQYLQQGEVGPAIDRLTYGLRRELLDRAWAGEALLGIMEEWHRDYHQALEGREYGRALQLHWNLGVLREDPLGIELEIPPELLEPPDLSRDDLLLRWAELEIEREEPVLALYLLLRRSTLADLDPERALRFLEIARTFNNDEAAGRILEDLEGSSWGDESMPLLAVPSRTPPQMLEGTVTVWVNRGMRISQGVGVPDRGIGSGFFIDPRGYLLTNYHVIYSEVDPTYNGFSRLYVKLAGRPNERIPARVVGYDRVFDLALLKVEVDAPYVFSLSDTRRLTPGERVLALGSPGGLDSTITAGIVSAEGRRFFQMGEAVQIDAPVNPGNSGGPLILPDGQVAGIVFAGIPQFEGVNFAIPSYWVRHFFPRLFQGGEVVHPWLGFAVHAGREGLRVVYVAPGSPAHRAGVREGDLLRSIQGRPVRTLSAAQDVILERRPGDILDTRWSAGSQREEISRVIALDSRPFSPIEEALKRQPIEALFPVLFGMKVEELSSPPWGPDFVITEVFPGTSADESSLSPNDPFSLRNWRVDTDLRAAFIQIVIRKRKAGFLEGGLQLGSFLETDSFL</sequence>
<dbReference type="AlphaFoldDB" id="A0A2S4K1N5"/>
<dbReference type="PRINTS" id="PR00834">
    <property type="entry name" value="PROTEASES2C"/>
</dbReference>
<name>A0A2S4K1N5_9SPIO</name>
<dbReference type="InterPro" id="IPR041489">
    <property type="entry name" value="PDZ_6"/>
</dbReference>
<dbReference type="InterPro" id="IPR001478">
    <property type="entry name" value="PDZ"/>
</dbReference>
<dbReference type="Proteomes" id="UP000237350">
    <property type="component" value="Unassembled WGS sequence"/>
</dbReference>
<dbReference type="PANTHER" id="PTHR43343">
    <property type="entry name" value="PEPTIDASE S12"/>
    <property type="match status" value="1"/>
</dbReference>
<dbReference type="GO" id="GO:0004252">
    <property type="term" value="F:serine-type endopeptidase activity"/>
    <property type="evidence" value="ECO:0007669"/>
    <property type="project" value="InterPro"/>
</dbReference>
<dbReference type="InterPro" id="IPR036034">
    <property type="entry name" value="PDZ_sf"/>
</dbReference>
<dbReference type="PANTHER" id="PTHR43343:SF3">
    <property type="entry name" value="PROTEASE DO-LIKE 8, CHLOROPLASTIC"/>
    <property type="match status" value="1"/>
</dbReference>